<name>A0A2V3PPG2_9BACT</name>
<dbReference type="Proteomes" id="UP000247973">
    <property type="component" value="Unassembled WGS sequence"/>
</dbReference>
<dbReference type="AlphaFoldDB" id="A0A2V3PPG2"/>
<evidence type="ECO:0000256" key="2">
    <source>
        <dbReference type="ARBA" id="ARBA00022670"/>
    </source>
</evidence>
<dbReference type="GO" id="GO:0006508">
    <property type="term" value="P:proteolysis"/>
    <property type="evidence" value="ECO:0007669"/>
    <property type="project" value="UniProtKB-KW"/>
</dbReference>
<reference evidence="5 6" key="1">
    <citation type="submission" date="2018-03" db="EMBL/GenBank/DDBJ databases">
        <title>Genomic Encyclopedia of Archaeal and Bacterial Type Strains, Phase II (KMG-II): from individual species to whole genera.</title>
        <authorList>
            <person name="Goeker M."/>
        </authorList>
    </citation>
    <scope>NUCLEOTIDE SEQUENCE [LARGE SCALE GENOMIC DNA]</scope>
    <source>
        <strain evidence="5 6">DSM 100214</strain>
    </source>
</reference>
<dbReference type="Gene3D" id="3.40.50.880">
    <property type="match status" value="1"/>
</dbReference>
<gene>
    <name evidence="5" type="ORF">CLV62_11687</name>
</gene>
<dbReference type="SUPFAM" id="SSF52317">
    <property type="entry name" value="Class I glutamine amidotransferase-like"/>
    <property type="match status" value="1"/>
</dbReference>
<keyword evidence="3" id="KW-0378">Hydrolase</keyword>
<evidence type="ECO:0000313" key="5">
    <source>
        <dbReference type="EMBL" id="PXV63046.1"/>
    </source>
</evidence>
<dbReference type="PANTHER" id="PTHR20842">
    <property type="entry name" value="PROTEASE S51 ALPHA-ASPARTYL DIPEPTIDASE"/>
    <property type="match status" value="1"/>
</dbReference>
<dbReference type="InterPro" id="IPR005320">
    <property type="entry name" value="Peptidase_S51"/>
</dbReference>
<dbReference type="InterPro" id="IPR029062">
    <property type="entry name" value="Class_I_gatase-like"/>
</dbReference>
<dbReference type="PANTHER" id="PTHR20842:SF0">
    <property type="entry name" value="ALPHA-ASPARTYL DIPEPTIDASE"/>
    <property type="match status" value="1"/>
</dbReference>
<keyword evidence="2" id="KW-0645">Protease</keyword>
<dbReference type="Pfam" id="PF03575">
    <property type="entry name" value="Peptidase_S51"/>
    <property type="match status" value="1"/>
</dbReference>
<keyword evidence="4" id="KW-0720">Serine protease</keyword>
<comment type="similarity">
    <text evidence="1">Belongs to the peptidase S51 family.</text>
</comment>
<keyword evidence="6" id="KW-1185">Reference proteome</keyword>
<dbReference type="CDD" id="cd03146">
    <property type="entry name" value="GAT1_Peptidase_E"/>
    <property type="match status" value="1"/>
</dbReference>
<evidence type="ECO:0000256" key="4">
    <source>
        <dbReference type="ARBA" id="ARBA00022825"/>
    </source>
</evidence>
<evidence type="ECO:0000313" key="6">
    <source>
        <dbReference type="Proteomes" id="UP000247973"/>
    </source>
</evidence>
<accession>A0A2V3PPG2</accession>
<comment type="caution">
    <text evidence="5">The sequence shown here is derived from an EMBL/GenBank/DDBJ whole genome shotgun (WGS) entry which is preliminary data.</text>
</comment>
<dbReference type="EMBL" id="QICL01000016">
    <property type="protein sequence ID" value="PXV63046.1"/>
    <property type="molecule type" value="Genomic_DNA"/>
</dbReference>
<evidence type="ECO:0000256" key="3">
    <source>
        <dbReference type="ARBA" id="ARBA00022801"/>
    </source>
</evidence>
<dbReference type="GO" id="GO:0008236">
    <property type="term" value="F:serine-type peptidase activity"/>
    <property type="evidence" value="ECO:0007669"/>
    <property type="project" value="UniProtKB-KW"/>
</dbReference>
<proteinExistence type="inferred from homology"/>
<evidence type="ECO:0000256" key="1">
    <source>
        <dbReference type="ARBA" id="ARBA00006534"/>
    </source>
</evidence>
<sequence length="394" mass="44938">MTMKKRTLSLNFQRCIPLFLVVFFTFVTINPVVGQDLRSKANPEQTIFVWGSDINKKFIQYVVDLTNKPDPRICFLPTASADSKESIEYWESICKNLSIDPYICKVWVSSKTDTIPFEDILLSMDAIVVGGGNTLNMMAIWKAQAIDKILQKALKKGIILAGGSAGSICWFENGVSDSRPVDISIVDGLGFLPYSNCPHYEEKERKELFHRKILNKEIKAGYACDDLSGLLFKNGKFVEAVSKNELNNSYYITSKRGKLEIEKLQSEFLVNKDALSKSDYEVIEINKGITECLSENQNDITKAFVSFIKRVTKEDKLNEVLNSTRIMDILVYDHSLAAVINKREYDFYCVSLFYKHDNVWHSAGEDIGDTPVEAEISFRERAKMHMTRLNEKYQ</sequence>
<organism evidence="5 6">
    <name type="scientific">Dysgonomonas alginatilytica</name>
    <dbReference type="NCBI Taxonomy" id="1605892"/>
    <lineage>
        <taxon>Bacteria</taxon>
        <taxon>Pseudomonadati</taxon>
        <taxon>Bacteroidota</taxon>
        <taxon>Bacteroidia</taxon>
        <taxon>Bacteroidales</taxon>
        <taxon>Dysgonomonadaceae</taxon>
        <taxon>Dysgonomonas</taxon>
    </lineage>
</organism>
<protein>
    <submittedName>
        <fullName evidence="5">Peptidase E</fullName>
    </submittedName>
</protein>